<proteinExistence type="predicted"/>
<dbReference type="InterPro" id="IPR036390">
    <property type="entry name" value="WH_DNA-bd_sf"/>
</dbReference>
<evidence type="ECO:0000256" key="2">
    <source>
        <dbReference type="SAM" id="MobiDB-lite"/>
    </source>
</evidence>
<organism evidence="4 5">
    <name type="scientific">Dichotomopilus funicola</name>
    <dbReference type="NCBI Taxonomy" id="1934379"/>
    <lineage>
        <taxon>Eukaryota</taxon>
        <taxon>Fungi</taxon>
        <taxon>Dikarya</taxon>
        <taxon>Ascomycota</taxon>
        <taxon>Pezizomycotina</taxon>
        <taxon>Sordariomycetes</taxon>
        <taxon>Sordariomycetidae</taxon>
        <taxon>Sordariales</taxon>
        <taxon>Chaetomiaceae</taxon>
        <taxon>Dichotomopilus</taxon>
    </lineage>
</organism>
<accession>A0AAN6ZN68</accession>
<dbReference type="PANTHER" id="PTHR13947:SF37">
    <property type="entry name" value="LD18367P"/>
    <property type="match status" value="1"/>
</dbReference>
<dbReference type="RefSeq" id="XP_062636642.1">
    <property type="nucleotide sequence ID" value="XM_062777366.1"/>
</dbReference>
<dbReference type="InterPro" id="IPR000182">
    <property type="entry name" value="GNAT_dom"/>
</dbReference>
<dbReference type="AlphaFoldDB" id="A0AAN6ZN68"/>
<dbReference type="Pfam" id="PF00583">
    <property type="entry name" value="Acetyltransf_1"/>
    <property type="match status" value="1"/>
</dbReference>
<dbReference type="GO" id="GO:0008080">
    <property type="term" value="F:N-acetyltransferase activity"/>
    <property type="evidence" value="ECO:0007669"/>
    <property type="project" value="InterPro"/>
</dbReference>
<evidence type="ECO:0000256" key="1">
    <source>
        <dbReference type="ARBA" id="ARBA00022679"/>
    </source>
</evidence>
<protein>
    <recommendedName>
        <fullName evidence="3">N-acetyltransferase domain-containing protein</fullName>
    </recommendedName>
</protein>
<dbReference type="InterPro" id="IPR050769">
    <property type="entry name" value="NAT_camello-type"/>
</dbReference>
<dbReference type="SUPFAM" id="SSF46785">
    <property type="entry name" value="Winged helix' DNA-binding domain"/>
    <property type="match status" value="1"/>
</dbReference>
<dbReference type="GeneID" id="87813979"/>
<gene>
    <name evidence="4" type="ORF">C8A04DRAFT_12528</name>
</gene>
<dbReference type="CDD" id="cd04301">
    <property type="entry name" value="NAT_SF"/>
    <property type="match status" value="1"/>
</dbReference>
<dbReference type="PROSITE" id="PS51186">
    <property type="entry name" value="GNAT"/>
    <property type="match status" value="1"/>
</dbReference>
<feature type="domain" description="N-acetyltransferase" evidence="3">
    <location>
        <begin position="225"/>
        <end position="366"/>
    </location>
</feature>
<dbReference type="SUPFAM" id="SSF55729">
    <property type="entry name" value="Acyl-CoA N-acyltransferases (Nat)"/>
    <property type="match status" value="1"/>
</dbReference>
<dbReference type="Gene3D" id="1.10.10.10">
    <property type="entry name" value="Winged helix-like DNA-binding domain superfamily/Winged helix DNA-binding domain"/>
    <property type="match status" value="1"/>
</dbReference>
<dbReference type="Gene3D" id="3.40.630.30">
    <property type="match status" value="1"/>
</dbReference>
<comment type="caution">
    <text evidence="4">The sequence shown here is derived from an EMBL/GenBank/DDBJ whole genome shotgun (WGS) entry which is preliminary data.</text>
</comment>
<feature type="region of interest" description="Disordered" evidence="2">
    <location>
        <begin position="162"/>
        <end position="185"/>
    </location>
</feature>
<dbReference type="EMBL" id="MU853588">
    <property type="protein sequence ID" value="KAK4143271.1"/>
    <property type="molecule type" value="Genomic_DNA"/>
</dbReference>
<keyword evidence="5" id="KW-1185">Reference proteome</keyword>
<evidence type="ECO:0000259" key="3">
    <source>
        <dbReference type="PROSITE" id="PS51186"/>
    </source>
</evidence>
<name>A0AAN6ZN68_9PEZI</name>
<dbReference type="Proteomes" id="UP001302676">
    <property type="component" value="Unassembled WGS sequence"/>
</dbReference>
<evidence type="ECO:0000313" key="4">
    <source>
        <dbReference type="EMBL" id="KAK4143271.1"/>
    </source>
</evidence>
<feature type="region of interest" description="Disordered" evidence="2">
    <location>
        <begin position="1"/>
        <end position="21"/>
    </location>
</feature>
<dbReference type="InterPro" id="IPR016181">
    <property type="entry name" value="Acyl_CoA_acyltransferase"/>
</dbReference>
<reference evidence="4" key="1">
    <citation type="journal article" date="2023" name="Mol. Phylogenet. Evol.">
        <title>Genome-scale phylogeny and comparative genomics of the fungal order Sordariales.</title>
        <authorList>
            <person name="Hensen N."/>
            <person name="Bonometti L."/>
            <person name="Westerberg I."/>
            <person name="Brannstrom I.O."/>
            <person name="Guillou S."/>
            <person name="Cros-Aarteil S."/>
            <person name="Calhoun S."/>
            <person name="Haridas S."/>
            <person name="Kuo A."/>
            <person name="Mondo S."/>
            <person name="Pangilinan J."/>
            <person name="Riley R."/>
            <person name="LaButti K."/>
            <person name="Andreopoulos B."/>
            <person name="Lipzen A."/>
            <person name="Chen C."/>
            <person name="Yan M."/>
            <person name="Daum C."/>
            <person name="Ng V."/>
            <person name="Clum A."/>
            <person name="Steindorff A."/>
            <person name="Ohm R.A."/>
            <person name="Martin F."/>
            <person name="Silar P."/>
            <person name="Natvig D.O."/>
            <person name="Lalanne C."/>
            <person name="Gautier V."/>
            <person name="Ament-Velasquez S.L."/>
            <person name="Kruys A."/>
            <person name="Hutchinson M.I."/>
            <person name="Powell A.J."/>
            <person name="Barry K."/>
            <person name="Miller A.N."/>
            <person name="Grigoriev I.V."/>
            <person name="Debuchy R."/>
            <person name="Gladieux P."/>
            <person name="Hiltunen Thoren M."/>
            <person name="Johannesson H."/>
        </authorList>
    </citation>
    <scope>NUCLEOTIDE SEQUENCE</scope>
    <source>
        <strain evidence="4">CBS 141.50</strain>
    </source>
</reference>
<keyword evidence="1" id="KW-0808">Transferase</keyword>
<evidence type="ECO:0000313" key="5">
    <source>
        <dbReference type="Proteomes" id="UP001302676"/>
    </source>
</evidence>
<dbReference type="InterPro" id="IPR036388">
    <property type="entry name" value="WH-like_DNA-bd_sf"/>
</dbReference>
<sequence>MATSVTPLSADPPAGPAPVRDPILQLREASRKLVREWGFLRPTPVPFPLSPAAVHCLIEIGDYGWRAFPDLCTELNVSPAQASRMLVELVSAGLVRRERQGSSAARNDETYVLTASGEKTLAEINTYARDQVAKALAAAPPGVSAVDFTKAFQAYGAALERSRPVGDTPTPDLTPSATPEVPSSLLPAPPTVSLVTGYRPGLLARSLEMNVEYYYPRNGWGRKFEVVLSASLGDVLDRLGNPVNQVWSAVTTTPSSEPGAPPQERTVGTIYVDGECPGRPNVARLRGFIVDGSARGLGVGKKLLDAAMKFIKDGGFTECFLTTQASLTVARKLYEREGFVNVKEDWYEGFGPGTQQVTYVWHRPRDL</sequence>
<reference evidence="4" key="2">
    <citation type="submission" date="2023-05" db="EMBL/GenBank/DDBJ databases">
        <authorList>
            <consortium name="Lawrence Berkeley National Laboratory"/>
            <person name="Steindorff A."/>
            <person name="Hensen N."/>
            <person name="Bonometti L."/>
            <person name="Westerberg I."/>
            <person name="Brannstrom I.O."/>
            <person name="Guillou S."/>
            <person name="Cros-Aarteil S."/>
            <person name="Calhoun S."/>
            <person name="Haridas S."/>
            <person name="Kuo A."/>
            <person name="Mondo S."/>
            <person name="Pangilinan J."/>
            <person name="Riley R."/>
            <person name="Labutti K."/>
            <person name="Andreopoulos B."/>
            <person name="Lipzen A."/>
            <person name="Chen C."/>
            <person name="Yanf M."/>
            <person name="Daum C."/>
            <person name="Ng V."/>
            <person name="Clum A."/>
            <person name="Ohm R."/>
            <person name="Martin F."/>
            <person name="Silar P."/>
            <person name="Natvig D."/>
            <person name="Lalanne C."/>
            <person name="Gautier V."/>
            <person name="Ament-Velasquez S.L."/>
            <person name="Kruys A."/>
            <person name="Hutchinson M.I."/>
            <person name="Powell A.J."/>
            <person name="Barry K."/>
            <person name="Miller A.N."/>
            <person name="Grigoriev I.V."/>
            <person name="Debuchy R."/>
            <person name="Gladieux P."/>
            <person name="Thoren M.H."/>
            <person name="Johannesson H."/>
        </authorList>
    </citation>
    <scope>NUCLEOTIDE SEQUENCE</scope>
    <source>
        <strain evidence="4">CBS 141.50</strain>
    </source>
</reference>
<dbReference type="PANTHER" id="PTHR13947">
    <property type="entry name" value="GNAT FAMILY N-ACETYLTRANSFERASE"/>
    <property type="match status" value="1"/>
</dbReference>